<keyword evidence="4" id="KW-0862">Zinc</keyword>
<proteinExistence type="predicted"/>
<dbReference type="InterPro" id="IPR009000">
    <property type="entry name" value="Transl_B-barrel_sf"/>
</dbReference>
<dbReference type="Gene3D" id="3.30.980.10">
    <property type="entry name" value="Threonyl-trna Synthetase, Chain A, domain 2"/>
    <property type="match status" value="1"/>
</dbReference>
<evidence type="ECO:0000313" key="8">
    <source>
        <dbReference type="Proteomes" id="UP000184245"/>
    </source>
</evidence>
<dbReference type="EMBL" id="FQVI01000040">
    <property type="protein sequence ID" value="SHF53943.1"/>
    <property type="molecule type" value="Genomic_DNA"/>
</dbReference>
<dbReference type="Proteomes" id="UP000184245">
    <property type="component" value="Unassembled WGS sequence"/>
</dbReference>
<dbReference type="STRING" id="1122155.SAMN02745158_04142"/>
<evidence type="ECO:0000313" key="7">
    <source>
        <dbReference type="EMBL" id="SHF53943.1"/>
    </source>
</evidence>
<evidence type="ECO:0000256" key="4">
    <source>
        <dbReference type="ARBA" id="ARBA00022833"/>
    </source>
</evidence>
<feature type="coiled-coil region" evidence="5">
    <location>
        <begin position="258"/>
        <end position="285"/>
    </location>
</feature>
<dbReference type="InterPro" id="IPR012947">
    <property type="entry name" value="tRNA_SAD"/>
</dbReference>
<dbReference type="AlphaFoldDB" id="A0A1M5CGQ3"/>
<evidence type="ECO:0000256" key="3">
    <source>
        <dbReference type="ARBA" id="ARBA00022723"/>
    </source>
</evidence>
<protein>
    <submittedName>
        <fullName evidence="7">Alanyl-tRNA synthetase</fullName>
    </submittedName>
</protein>
<dbReference type="GO" id="GO:0004813">
    <property type="term" value="F:alanine-tRNA ligase activity"/>
    <property type="evidence" value="ECO:0007669"/>
    <property type="project" value="InterPro"/>
</dbReference>
<dbReference type="GO" id="GO:0003676">
    <property type="term" value="F:nucleic acid binding"/>
    <property type="evidence" value="ECO:0007669"/>
    <property type="project" value="InterPro"/>
</dbReference>
<dbReference type="InterPro" id="IPR018163">
    <property type="entry name" value="Thr/Ala-tRNA-synth_IIc_edit"/>
</dbReference>
<comment type="cofactor">
    <cofactor evidence="1">
        <name>Zn(2+)</name>
        <dbReference type="ChEBI" id="CHEBI:29105"/>
    </cofactor>
</comment>
<dbReference type="OrthoDB" id="9812949at2"/>
<accession>A0A1M5CGQ3</accession>
<dbReference type="InterPro" id="IPR051335">
    <property type="entry name" value="Alanyl-tRNA_Editing_Enzymes"/>
</dbReference>
<keyword evidence="7" id="KW-0030">Aminoacyl-tRNA synthetase</keyword>
<sequence length="382" mass="42451">MTERLFDRDSHLQQFTAEVISCEAIEQGWKVELDRTAFFPEGGGQKGDTGSLEGIEVWDTQETGEGIFHYTRRPLEPGAVIQGRIDFEKRFSRMQHHSGEHIVSGLVHRFFGYHNVGFHLGDGPVTMDFSGPLTEEELRRVELEANRAVAANLEVQVSYPEKEVLAQLEYRSKIEIEGQVRLITIPGYDVCACCAPHVSLTGEIGSIKLTGASRYKGGTRVSMLCGLRALADYNMKEKNVAEISALLSAKPEEAAIAVKRLLAELQEKKERIADLQEQLLAQKLEQIPEGQKTVCLFQQGLDTIAMRNFVNAGAEKCTGICGAFAGDDETGYQYILGSRSRDLREFAKEFNLVFHGKGGGKPEMVQGFVQGSRTAIENYINR</sequence>
<dbReference type="PROSITE" id="PS50860">
    <property type="entry name" value="AA_TRNA_LIGASE_II_ALA"/>
    <property type="match status" value="1"/>
</dbReference>
<dbReference type="InterPro" id="IPR018165">
    <property type="entry name" value="Ala-tRNA-synth_IIc_core"/>
</dbReference>
<reference evidence="7 8" key="1">
    <citation type="submission" date="2016-11" db="EMBL/GenBank/DDBJ databases">
        <authorList>
            <person name="Jaros S."/>
            <person name="Januszkiewicz K."/>
            <person name="Wedrychowicz H."/>
        </authorList>
    </citation>
    <scope>NUCLEOTIDE SEQUENCE [LARGE SCALE GENOMIC DNA]</scope>
    <source>
        <strain evidence="7 8">DSM 17459</strain>
    </source>
</reference>
<dbReference type="SUPFAM" id="SSF50447">
    <property type="entry name" value="Translation proteins"/>
    <property type="match status" value="1"/>
</dbReference>
<comment type="subcellular location">
    <subcellularLocation>
        <location evidence="2">Cytoplasm</location>
    </subcellularLocation>
</comment>
<evidence type="ECO:0000256" key="2">
    <source>
        <dbReference type="ARBA" id="ARBA00004496"/>
    </source>
</evidence>
<evidence type="ECO:0000259" key="6">
    <source>
        <dbReference type="PROSITE" id="PS50860"/>
    </source>
</evidence>
<dbReference type="RefSeq" id="WP_072854668.1">
    <property type="nucleotide sequence ID" value="NZ_FQVI01000040.1"/>
</dbReference>
<evidence type="ECO:0000256" key="1">
    <source>
        <dbReference type="ARBA" id="ARBA00001947"/>
    </source>
</evidence>
<evidence type="ECO:0000256" key="5">
    <source>
        <dbReference type="SAM" id="Coils"/>
    </source>
</evidence>
<dbReference type="GO" id="GO:0046872">
    <property type="term" value="F:metal ion binding"/>
    <property type="evidence" value="ECO:0007669"/>
    <property type="project" value="UniProtKB-KW"/>
</dbReference>
<dbReference type="Pfam" id="PF07973">
    <property type="entry name" value="tRNA_SAD"/>
    <property type="match status" value="1"/>
</dbReference>
<keyword evidence="7" id="KW-0436">Ligase</keyword>
<dbReference type="SUPFAM" id="SSF55186">
    <property type="entry name" value="ThrRS/AlaRS common domain"/>
    <property type="match status" value="1"/>
</dbReference>
<keyword evidence="3" id="KW-0479">Metal-binding</keyword>
<dbReference type="GO" id="GO:0006419">
    <property type="term" value="P:alanyl-tRNA aminoacylation"/>
    <property type="evidence" value="ECO:0007669"/>
    <property type="project" value="InterPro"/>
</dbReference>
<dbReference type="GO" id="GO:0005737">
    <property type="term" value="C:cytoplasm"/>
    <property type="evidence" value="ECO:0007669"/>
    <property type="project" value="UniProtKB-SubCell"/>
</dbReference>
<dbReference type="GO" id="GO:0002161">
    <property type="term" value="F:aminoacyl-tRNA deacylase activity"/>
    <property type="evidence" value="ECO:0007669"/>
    <property type="project" value="UniProtKB-ARBA"/>
</dbReference>
<name>A0A1M5CGQ3_9CLOT</name>
<dbReference type="Gene3D" id="2.40.30.130">
    <property type="match status" value="1"/>
</dbReference>
<organism evidence="7 8">
    <name type="scientific">Lactonifactor longoviformis DSM 17459</name>
    <dbReference type="NCBI Taxonomy" id="1122155"/>
    <lineage>
        <taxon>Bacteria</taxon>
        <taxon>Bacillati</taxon>
        <taxon>Bacillota</taxon>
        <taxon>Clostridia</taxon>
        <taxon>Eubacteriales</taxon>
        <taxon>Clostridiaceae</taxon>
        <taxon>Lactonifactor</taxon>
    </lineage>
</organism>
<keyword evidence="5" id="KW-0175">Coiled coil</keyword>
<dbReference type="GO" id="GO:0005524">
    <property type="term" value="F:ATP binding"/>
    <property type="evidence" value="ECO:0007669"/>
    <property type="project" value="InterPro"/>
</dbReference>
<dbReference type="PANTHER" id="PTHR43462">
    <property type="entry name" value="ALANYL-TRNA EDITING PROTEIN"/>
    <property type="match status" value="1"/>
</dbReference>
<dbReference type="PANTHER" id="PTHR43462:SF1">
    <property type="entry name" value="ALANYL-TRNA EDITING PROTEIN AARSD1"/>
    <property type="match status" value="1"/>
</dbReference>
<feature type="domain" description="Alanyl-transfer RNA synthetases family profile" evidence="6">
    <location>
        <begin position="1"/>
        <end position="220"/>
    </location>
</feature>
<keyword evidence="8" id="KW-1185">Reference proteome</keyword>
<dbReference type="SMART" id="SM00863">
    <property type="entry name" value="tRNA_SAD"/>
    <property type="match status" value="1"/>
</dbReference>
<gene>
    <name evidence="7" type="ORF">SAMN02745158_04142</name>
</gene>